<protein>
    <submittedName>
        <fullName evidence="2">Uncharacterized protein</fullName>
    </submittedName>
</protein>
<name>A0AAE0RRR8_9BIVA</name>
<dbReference type="AlphaFoldDB" id="A0AAE0RRR8"/>
<gene>
    <name evidence="2" type="ORF">CHS0354_039053</name>
</gene>
<evidence type="ECO:0000256" key="1">
    <source>
        <dbReference type="SAM" id="SignalP"/>
    </source>
</evidence>
<dbReference type="Proteomes" id="UP001195483">
    <property type="component" value="Unassembled WGS sequence"/>
</dbReference>
<reference evidence="2" key="2">
    <citation type="journal article" date="2021" name="Genome Biol. Evol.">
        <title>Developing a high-quality reference genome for a parasitic bivalve with doubly uniparental inheritance (Bivalvia: Unionida).</title>
        <authorList>
            <person name="Smith C.H."/>
        </authorList>
    </citation>
    <scope>NUCLEOTIDE SEQUENCE</scope>
    <source>
        <strain evidence="2">CHS0354</strain>
        <tissue evidence="2">Mantle</tissue>
    </source>
</reference>
<reference evidence="2" key="1">
    <citation type="journal article" date="2021" name="Genome Biol. Evol.">
        <title>A High-Quality Reference Genome for a Parasitic Bivalve with Doubly Uniparental Inheritance (Bivalvia: Unionida).</title>
        <authorList>
            <person name="Smith C.H."/>
        </authorList>
    </citation>
    <scope>NUCLEOTIDE SEQUENCE</scope>
    <source>
        <strain evidence="2">CHS0354</strain>
    </source>
</reference>
<evidence type="ECO:0000313" key="2">
    <source>
        <dbReference type="EMBL" id="KAK3578346.1"/>
    </source>
</evidence>
<sequence length="152" mass="16488">MWKLLLICIGTCATIEGTLVALDSFSQETFVKLFRQVLLEKVAVEWNVTVEQSNVLKTKNTECNGKIDAKVNACKSETQSTCGKSPTFTDYLNLINPYTYLKGPLNDIGHSIADLGNLVADGGKQFVSSMKGLVTSTGELVTVSELSTDSPF</sequence>
<keyword evidence="1" id="KW-0732">Signal</keyword>
<feature type="signal peptide" evidence="1">
    <location>
        <begin position="1"/>
        <end position="17"/>
    </location>
</feature>
<dbReference type="EMBL" id="JAEAOA010002274">
    <property type="protein sequence ID" value="KAK3578346.1"/>
    <property type="molecule type" value="Genomic_DNA"/>
</dbReference>
<feature type="chain" id="PRO_5041961790" evidence="1">
    <location>
        <begin position="18"/>
        <end position="152"/>
    </location>
</feature>
<organism evidence="2 3">
    <name type="scientific">Potamilus streckersoni</name>
    <dbReference type="NCBI Taxonomy" id="2493646"/>
    <lineage>
        <taxon>Eukaryota</taxon>
        <taxon>Metazoa</taxon>
        <taxon>Spiralia</taxon>
        <taxon>Lophotrochozoa</taxon>
        <taxon>Mollusca</taxon>
        <taxon>Bivalvia</taxon>
        <taxon>Autobranchia</taxon>
        <taxon>Heteroconchia</taxon>
        <taxon>Palaeoheterodonta</taxon>
        <taxon>Unionida</taxon>
        <taxon>Unionoidea</taxon>
        <taxon>Unionidae</taxon>
        <taxon>Ambleminae</taxon>
        <taxon>Lampsilini</taxon>
        <taxon>Potamilus</taxon>
    </lineage>
</organism>
<comment type="caution">
    <text evidence="2">The sequence shown here is derived from an EMBL/GenBank/DDBJ whole genome shotgun (WGS) entry which is preliminary data.</text>
</comment>
<proteinExistence type="predicted"/>
<evidence type="ECO:0000313" key="3">
    <source>
        <dbReference type="Proteomes" id="UP001195483"/>
    </source>
</evidence>
<keyword evidence="3" id="KW-1185">Reference proteome</keyword>
<accession>A0AAE0RRR8</accession>
<reference evidence="2" key="3">
    <citation type="submission" date="2023-05" db="EMBL/GenBank/DDBJ databases">
        <authorList>
            <person name="Smith C.H."/>
        </authorList>
    </citation>
    <scope>NUCLEOTIDE SEQUENCE</scope>
    <source>
        <strain evidence="2">CHS0354</strain>
        <tissue evidence="2">Mantle</tissue>
    </source>
</reference>